<reference evidence="1 2" key="1">
    <citation type="submission" date="2023-10" db="EMBL/GenBank/DDBJ databases">
        <title>Development of a sustainable strategy for remediation of hydrocarbon-contaminated territories based on the waste exchange concept.</title>
        <authorList>
            <person name="Krivoruchko A."/>
        </authorList>
    </citation>
    <scope>NUCLEOTIDE SEQUENCE [LARGE SCALE GENOMIC DNA]</scope>
    <source>
        <strain evidence="1 2">IEGM 1323</strain>
    </source>
</reference>
<protein>
    <submittedName>
        <fullName evidence="1">DUF2252 family protein</fullName>
    </submittedName>
</protein>
<evidence type="ECO:0000313" key="1">
    <source>
        <dbReference type="EMBL" id="MDV6261239.1"/>
    </source>
</evidence>
<gene>
    <name evidence="1" type="ORF">R3P96_07785</name>
</gene>
<dbReference type="PANTHER" id="PTHR39441:SF1">
    <property type="entry name" value="DUF2252 DOMAIN-CONTAINING PROTEIN"/>
    <property type="match status" value="1"/>
</dbReference>
<evidence type="ECO:0000313" key="2">
    <source>
        <dbReference type="Proteomes" id="UP001185755"/>
    </source>
</evidence>
<sequence>MARKDSIPSEPSPRGRYARRRVPRRRLAEWDPNTRGHDALQTVLAHYAIRVQELLPIRYARMSASPWTYCLGAAAVMAADLASTPERNLYFDLRDFDETLPGPFEWDLKRLATSLVVLGRENGCGHAAFRSGGRRWGT</sequence>
<dbReference type="Pfam" id="PF10009">
    <property type="entry name" value="DUF2252"/>
    <property type="match status" value="1"/>
</dbReference>
<dbReference type="EMBL" id="JAWLJX010000002">
    <property type="protein sequence ID" value="MDV6261239.1"/>
    <property type="molecule type" value="Genomic_DNA"/>
</dbReference>
<keyword evidence="2" id="KW-1185">Reference proteome</keyword>
<dbReference type="Proteomes" id="UP001185755">
    <property type="component" value="Unassembled WGS sequence"/>
</dbReference>
<dbReference type="InterPro" id="IPR018721">
    <property type="entry name" value="DUF2252"/>
</dbReference>
<comment type="caution">
    <text evidence="1">The sequence shown here is derived from an EMBL/GenBank/DDBJ whole genome shotgun (WGS) entry which is preliminary data.</text>
</comment>
<name>A0ABU4BAL9_9NOCA</name>
<proteinExistence type="predicted"/>
<accession>A0ABU4BAL9</accession>
<organism evidence="1 2">
    <name type="scientific">Rhodococcoides yunnanense</name>
    <dbReference type="NCBI Taxonomy" id="278209"/>
    <lineage>
        <taxon>Bacteria</taxon>
        <taxon>Bacillati</taxon>
        <taxon>Actinomycetota</taxon>
        <taxon>Actinomycetes</taxon>
        <taxon>Mycobacteriales</taxon>
        <taxon>Nocardiaceae</taxon>
        <taxon>Rhodococcoides</taxon>
    </lineage>
</organism>
<dbReference type="PANTHER" id="PTHR39441">
    <property type="entry name" value="DUF2252 DOMAIN-CONTAINING PROTEIN"/>
    <property type="match status" value="1"/>
</dbReference>